<evidence type="ECO:0000256" key="5">
    <source>
        <dbReference type="ARBA" id="ARBA00023004"/>
    </source>
</evidence>
<gene>
    <name evidence="7" type="ORF">ACFOFO_18075</name>
</gene>
<protein>
    <submittedName>
        <fullName evidence="7">C-type cytochrome</fullName>
    </submittedName>
</protein>
<feature type="signal peptide" evidence="6">
    <location>
        <begin position="1"/>
        <end position="27"/>
    </location>
</feature>
<dbReference type="Pfam" id="PF01322">
    <property type="entry name" value="Cytochrom_C_2"/>
    <property type="match status" value="1"/>
</dbReference>
<organism evidence="7 8">
    <name type="scientific">Undibacterium arcticum</name>
    <dbReference type="NCBI Taxonomy" id="1762892"/>
    <lineage>
        <taxon>Bacteria</taxon>
        <taxon>Pseudomonadati</taxon>
        <taxon>Pseudomonadota</taxon>
        <taxon>Betaproteobacteria</taxon>
        <taxon>Burkholderiales</taxon>
        <taxon>Oxalobacteraceae</taxon>
        <taxon>Undibacterium</taxon>
    </lineage>
</organism>
<evidence type="ECO:0000256" key="3">
    <source>
        <dbReference type="ARBA" id="ARBA00022723"/>
    </source>
</evidence>
<dbReference type="PRINTS" id="PR00608">
    <property type="entry name" value="CYTCHROMECII"/>
</dbReference>
<comment type="caution">
    <text evidence="7">The sequence shown here is derived from an EMBL/GenBank/DDBJ whole genome shotgun (WGS) entry which is preliminary data.</text>
</comment>
<keyword evidence="3" id="KW-0479">Metal-binding</keyword>
<dbReference type="EMBL" id="JBHRTP010000055">
    <property type="protein sequence ID" value="MFC3109845.1"/>
    <property type="molecule type" value="Genomic_DNA"/>
</dbReference>
<evidence type="ECO:0000256" key="6">
    <source>
        <dbReference type="SAM" id="SignalP"/>
    </source>
</evidence>
<dbReference type="SUPFAM" id="SSF47175">
    <property type="entry name" value="Cytochromes"/>
    <property type="match status" value="1"/>
</dbReference>
<sequence>MKNLALLRRLVPATLIAGLLVSAGAQAQFRKVDDAVEYRKAALHLMGAHFGRIGAVVKGDKPYDKAAVEADVAVIEMMSKLPWPAFIPNSAGGHSKAKPEIWSQQAEFKTATEKMEGEVAKLSAAAKSGDLAAIKVSFGSTGQSCKSCHDNFRNR</sequence>
<reference evidence="8" key="1">
    <citation type="journal article" date="2019" name="Int. J. Syst. Evol. Microbiol.">
        <title>The Global Catalogue of Microorganisms (GCM) 10K type strain sequencing project: providing services to taxonomists for standard genome sequencing and annotation.</title>
        <authorList>
            <consortium name="The Broad Institute Genomics Platform"/>
            <consortium name="The Broad Institute Genome Sequencing Center for Infectious Disease"/>
            <person name="Wu L."/>
            <person name="Ma J."/>
        </authorList>
    </citation>
    <scope>NUCLEOTIDE SEQUENCE [LARGE SCALE GENOMIC DNA]</scope>
    <source>
        <strain evidence="8">KCTC 42986</strain>
    </source>
</reference>
<dbReference type="Proteomes" id="UP001595530">
    <property type="component" value="Unassembled WGS sequence"/>
</dbReference>
<keyword evidence="2" id="KW-0349">Heme</keyword>
<dbReference type="RefSeq" id="WP_390322367.1">
    <property type="nucleotide sequence ID" value="NZ_JBHRTP010000055.1"/>
</dbReference>
<evidence type="ECO:0000313" key="8">
    <source>
        <dbReference type="Proteomes" id="UP001595530"/>
    </source>
</evidence>
<evidence type="ECO:0000256" key="1">
    <source>
        <dbReference type="ARBA" id="ARBA00022448"/>
    </source>
</evidence>
<keyword evidence="5" id="KW-0408">Iron</keyword>
<proteinExistence type="predicted"/>
<dbReference type="PROSITE" id="PS51009">
    <property type="entry name" value="CYTCII"/>
    <property type="match status" value="1"/>
</dbReference>
<dbReference type="InterPro" id="IPR002321">
    <property type="entry name" value="Cyt_c_II"/>
</dbReference>
<dbReference type="Gene3D" id="1.20.120.10">
    <property type="entry name" value="Cytochrome c/b562"/>
    <property type="match status" value="1"/>
</dbReference>
<keyword evidence="6" id="KW-0732">Signal</keyword>
<evidence type="ECO:0000256" key="2">
    <source>
        <dbReference type="ARBA" id="ARBA00022617"/>
    </source>
</evidence>
<keyword evidence="4" id="KW-0249">Electron transport</keyword>
<evidence type="ECO:0000313" key="7">
    <source>
        <dbReference type="EMBL" id="MFC3109845.1"/>
    </source>
</evidence>
<dbReference type="PIRSF" id="PIRSF000027">
    <property type="entry name" value="Cytc_c_prime"/>
    <property type="match status" value="1"/>
</dbReference>
<keyword evidence="1" id="KW-0813">Transport</keyword>
<dbReference type="InterPro" id="IPR015984">
    <property type="entry name" value="Cyt_c_prime_subgr"/>
</dbReference>
<accession>A0ABV7F8E9</accession>
<name>A0ABV7F8E9_9BURK</name>
<feature type="chain" id="PRO_5046241026" evidence="6">
    <location>
        <begin position="28"/>
        <end position="155"/>
    </location>
</feature>
<dbReference type="InterPro" id="IPR012127">
    <property type="entry name" value="Cyt_c_prime"/>
</dbReference>
<keyword evidence="8" id="KW-1185">Reference proteome</keyword>
<evidence type="ECO:0000256" key="4">
    <source>
        <dbReference type="ARBA" id="ARBA00022982"/>
    </source>
</evidence>
<dbReference type="InterPro" id="IPR010980">
    <property type="entry name" value="Cyt_c/b562"/>
</dbReference>